<gene>
    <name evidence="2" type="ORF">Cvel_29919</name>
</gene>
<feature type="non-terminal residue" evidence="2">
    <location>
        <position position="1"/>
    </location>
</feature>
<accession>A0A0G4HPS4</accession>
<reference evidence="2" key="1">
    <citation type="submission" date="2014-11" db="EMBL/GenBank/DDBJ databases">
        <authorList>
            <person name="Otto D Thomas"/>
            <person name="Naeem Raeece"/>
        </authorList>
    </citation>
    <scope>NUCLEOTIDE SEQUENCE</scope>
</reference>
<organism evidence="2">
    <name type="scientific">Chromera velia CCMP2878</name>
    <dbReference type="NCBI Taxonomy" id="1169474"/>
    <lineage>
        <taxon>Eukaryota</taxon>
        <taxon>Sar</taxon>
        <taxon>Alveolata</taxon>
        <taxon>Colpodellida</taxon>
        <taxon>Chromeraceae</taxon>
        <taxon>Chromera</taxon>
    </lineage>
</organism>
<dbReference type="VEuPathDB" id="CryptoDB:Cvel_29919"/>
<proteinExistence type="predicted"/>
<dbReference type="EMBL" id="CDMZ01003404">
    <property type="protein sequence ID" value="CEM46228.1"/>
    <property type="molecule type" value="Genomic_DNA"/>
</dbReference>
<sequence>FLGQEGGEGRVGGDKGEKSEVSVGGRREKEETGEELERGMKYQTGGLWESKHGWGDHIADTMCEWSGGAKEEGVDGASSSAAEGRDGVSLKRKSSFFSASAWASSSSPAPPLAMPSSSLSRTSGDKHVLTAAESQAEREGQRGEGQLKGEGPESWRRDAAKRPCRGLARSSGPVGSLTGQLPLFSGVCGDSLLPFFDQALILFLSRLPTEKWGLDRKRSEGRLRDILRRDMEERECAYTGETFVPRHKFPLPDPLFLWVDAASLLLVFKKAAIMSEDHRKDIEVRVQRSIGLDRLMIRCGSFQDYLKAQRET</sequence>
<evidence type="ECO:0000313" key="2">
    <source>
        <dbReference type="EMBL" id="CEM46228.1"/>
    </source>
</evidence>
<feature type="compositionally biased region" description="Basic and acidic residues" evidence="1">
    <location>
        <begin position="135"/>
        <end position="161"/>
    </location>
</feature>
<protein>
    <submittedName>
        <fullName evidence="2">Uncharacterized protein</fullName>
    </submittedName>
</protein>
<feature type="region of interest" description="Disordered" evidence="1">
    <location>
        <begin position="102"/>
        <end position="174"/>
    </location>
</feature>
<feature type="region of interest" description="Disordered" evidence="1">
    <location>
        <begin position="1"/>
        <end position="49"/>
    </location>
</feature>
<feature type="compositionally biased region" description="Basic and acidic residues" evidence="1">
    <location>
        <begin position="7"/>
        <end position="40"/>
    </location>
</feature>
<evidence type="ECO:0000256" key="1">
    <source>
        <dbReference type="SAM" id="MobiDB-lite"/>
    </source>
</evidence>
<dbReference type="AlphaFoldDB" id="A0A0G4HPS4"/>
<name>A0A0G4HPS4_9ALVE</name>
<feature type="region of interest" description="Disordered" evidence="1">
    <location>
        <begin position="68"/>
        <end position="89"/>
    </location>
</feature>